<sequence>MQMPRHGHLIAGAFHFAVTEIDFQRIPQLNRNRPLLYAFRDRARSSGHVPAPPSCCLSDGRATSVLGRREVELRAYGAAADRQ</sequence>
<protein>
    <submittedName>
        <fullName evidence="1">Uncharacterized protein</fullName>
    </submittedName>
</protein>
<comment type="caution">
    <text evidence="1">The sequence shown here is derived from an EMBL/GenBank/DDBJ whole genome shotgun (WGS) entry which is preliminary data.</text>
</comment>
<evidence type="ECO:0000313" key="2">
    <source>
        <dbReference type="Proteomes" id="UP000299102"/>
    </source>
</evidence>
<keyword evidence="2" id="KW-1185">Reference proteome</keyword>
<proteinExistence type="predicted"/>
<reference evidence="1 2" key="1">
    <citation type="journal article" date="2019" name="Commun. Biol.">
        <title>The bagworm genome reveals a unique fibroin gene that provides high tensile strength.</title>
        <authorList>
            <person name="Kono N."/>
            <person name="Nakamura H."/>
            <person name="Ohtoshi R."/>
            <person name="Tomita M."/>
            <person name="Numata K."/>
            <person name="Arakawa K."/>
        </authorList>
    </citation>
    <scope>NUCLEOTIDE SEQUENCE [LARGE SCALE GENOMIC DNA]</scope>
</reference>
<organism evidence="1 2">
    <name type="scientific">Eumeta variegata</name>
    <name type="common">Bagworm moth</name>
    <name type="synonym">Eumeta japonica</name>
    <dbReference type="NCBI Taxonomy" id="151549"/>
    <lineage>
        <taxon>Eukaryota</taxon>
        <taxon>Metazoa</taxon>
        <taxon>Ecdysozoa</taxon>
        <taxon>Arthropoda</taxon>
        <taxon>Hexapoda</taxon>
        <taxon>Insecta</taxon>
        <taxon>Pterygota</taxon>
        <taxon>Neoptera</taxon>
        <taxon>Endopterygota</taxon>
        <taxon>Lepidoptera</taxon>
        <taxon>Glossata</taxon>
        <taxon>Ditrysia</taxon>
        <taxon>Tineoidea</taxon>
        <taxon>Psychidae</taxon>
        <taxon>Oiketicinae</taxon>
        <taxon>Eumeta</taxon>
    </lineage>
</organism>
<dbReference type="Proteomes" id="UP000299102">
    <property type="component" value="Unassembled WGS sequence"/>
</dbReference>
<name>A0A4C1WX43_EUMVA</name>
<dbReference type="AlphaFoldDB" id="A0A4C1WX43"/>
<gene>
    <name evidence="1" type="ORF">EVAR_43870_1</name>
</gene>
<accession>A0A4C1WX43</accession>
<evidence type="ECO:0000313" key="1">
    <source>
        <dbReference type="EMBL" id="GBP56106.1"/>
    </source>
</evidence>
<dbReference type="EMBL" id="BGZK01000684">
    <property type="protein sequence ID" value="GBP56106.1"/>
    <property type="molecule type" value="Genomic_DNA"/>
</dbReference>